<dbReference type="AlphaFoldDB" id="A0AAC9Z6C3"/>
<dbReference type="Proteomes" id="UP000217545">
    <property type="component" value="Chromosome"/>
</dbReference>
<feature type="transmembrane region" description="Helical" evidence="1">
    <location>
        <begin position="63"/>
        <end position="80"/>
    </location>
</feature>
<accession>A0AAC9Z6C3</accession>
<dbReference type="EMBL" id="CP010784">
    <property type="protein sequence ID" value="ATF04392.1"/>
    <property type="molecule type" value="Genomic_DNA"/>
</dbReference>
<dbReference type="GeneID" id="31844740"/>
<proteinExistence type="predicted"/>
<keyword evidence="1" id="KW-1133">Transmembrane helix</keyword>
<gene>
    <name evidence="2" type="ORF">PhaeoP63_00278</name>
</gene>
<evidence type="ECO:0000313" key="2">
    <source>
        <dbReference type="EMBL" id="ATF04392.1"/>
    </source>
</evidence>
<feature type="transmembrane region" description="Helical" evidence="1">
    <location>
        <begin position="12"/>
        <end position="35"/>
    </location>
</feature>
<name>A0AAC9Z6C3_9RHOB</name>
<reference evidence="2 3" key="1">
    <citation type="journal article" date="2017" name="Front. Microbiol.">
        <title>Phaeobacter piscinae sp. nov., a species of the Roseobacter group and potential aquaculture probiont.</title>
        <authorList>
            <person name="Sonnenschein E.C."/>
            <person name="Phippen C.B.W."/>
            <person name="Nielsen K.F."/>
            <person name="Mateiu R.V."/>
            <person name="Melchiorsen J."/>
            <person name="Gram L."/>
            <person name="Overmann J."/>
            <person name="Freese H.M."/>
        </authorList>
    </citation>
    <scope>NUCLEOTIDE SEQUENCE [LARGE SCALE GENOMIC DNA]</scope>
    <source>
        <strain evidence="2 3">P63</strain>
    </source>
</reference>
<keyword evidence="1" id="KW-0472">Membrane</keyword>
<keyword evidence="1" id="KW-0812">Transmembrane</keyword>
<dbReference type="RefSeq" id="WP_024095813.1">
    <property type="nucleotide sequence ID" value="NZ_CP010588.1"/>
</dbReference>
<sequence length="81" mass="8538">MAGMPTMGQIWLLLLVATAGLILIGALIAFLIALARYREPSEGLSVIGVKGLLREFASRTCKISSALIVLILLILALTMAA</sequence>
<evidence type="ECO:0000313" key="3">
    <source>
        <dbReference type="Proteomes" id="UP000217545"/>
    </source>
</evidence>
<organism evidence="2 3">
    <name type="scientific">Phaeobacter gallaeciensis</name>
    <dbReference type="NCBI Taxonomy" id="60890"/>
    <lineage>
        <taxon>Bacteria</taxon>
        <taxon>Pseudomonadati</taxon>
        <taxon>Pseudomonadota</taxon>
        <taxon>Alphaproteobacteria</taxon>
        <taxon>Rhodobacterales</taxon>
        <taxon>Roseobacteraceae</taxon>
        <taxon>Phaeobacter</taxon>
    </lineage>
</organism>
<protein>
    <submittedName>
        <fullName evidence="2">Uncharacterized protein</fullName>
    </submittedName>
</protein>
<evidence type="ECO:0000256" key="1">
    <source>
        <dbReference type="SAM" id="Phobius"/>
    </source>
</evidence>